<gene>
    <name evidence="2" type="ORF">MNEG_15964</name>
</gene>
<name>A0A0D2K719_9CHLO</name>
<dbReference type="GeneID" id="25733677"/>
<organism evidence="2 3">
    <name type="scientific">Monoraphidium neglectum</name>
    <dbReference type="NCBI Taxonomy" id="145388"/>
    <lineage>
        <taxon>Eukaryota</taxon>
        <taxon>Viridiplantae</taxon>
        <taxon>Chlorophyta</taxon>
        <taxon>core chlorophytes</taxon>
        <taxon>Chlorophyceae</taxon>
        <taxon>CS clade</taxon>
        <taxon>Sphaeropleales</taxon>
        <taxon>Selenastraceae</taxon>
        <taxon>Monoraphidium</taxon>
    </lineage>
</organism>
<accession>A0A0D2K719</accession>
<feature type="compositionally biased region" description="Low complexity" evidence="1">
    <location>
        <begin position="53"/>
        <end position="68"/>
    </location>
</feature>
<proteinExistence type="predicted"/>
<evidence type="ECO:0000313" key="2">
    <source>
        <dbReference type="EMBL" id="KIY91998.1"/>
    </source>
</evidence>
<dbReference type="Proteomes" id="UP000054498">
    <property type="component" value="Unassembled WGS sequence"/>
</dbReference>
<sequence>VLPKEYGGKAELRPIDEAARAFKLPPYNAAATSAPEEPDAALEVSDGPQPSKAGASVGSGAGAAAVPA</sequence>
<dbReference type="RefSeq" id="XP_013891018.1">
    <property type="nucleotide sequence ID" value="XM_014035564.1"/>
</dbReference>
<dbReference type="EMBL" id="KK106055">
    <property type="protein sequence ID" value="KIY91998.1"/>
    <property type="molecule type" value="Genomic_DNA"/>
</dbReference>
<evidence type="ECO:0000256" key="1">
    <source>
        <dbReference type="SAM" id="MobiDB-lite"/>
    </source>
</evidence>
<reference evidence="2 3" key="1">
    <citation type="journal article" date="2013" name="BMC Genomics">
        <title>Reconstruction of the lipid metabolism for the microalga Monoraphidium neglectum from its genome sequence reveals characteristics suitable for biofuel production.</title>
        <authorList>
            <person name="Bogen C."/>
            <person name="Al-Dilaimi A."/>
            <person name="Albersmeier A."/>
            <person name="Wichmann J."/>
            <person name="Grundmann M."/>
            <person name="Rupp O."/>
            <person name="Lauersen K.J."/>
            <person name="Blifernez-Klassen O."/>
            <person name="Kalinowski J."/>
            <person name="Goesmann A."/>
            <person name="Mussgnug J.H."/>
            <person name="Kruse O."/>
        </authorList>
    </citation>
    <scope>NUCLEOTIDE SEQUENCE [LARGE SCALE GENOMIC DNA]</scope>
    <source>
        <strain evidence="2 3">SAG 48.87</strain>
    </source>
</reference>
<feature type="non-terminal residue" evidence="2">
    <location>
        <position position="1"/>
    </location>
</feature>
<dbReference type="AlphaFoldDB" id="A0A0D2K719"/>
<feature type="region of interest" description="Disordered" evidence="1">
    <location>
        <begin position="29"/>
        <end position="68"/>
    </location>
</feature>
<evidence type="ECO:0000313" key="3">
    <source>
        <dbReference type="Proteomes" id="UP000054498"/>
    </source>
</evidence>
<dbReference type="KEGG" id="mng:MNEG_15964"/>
<protein>
    <submittedName>
        <fullName evidence="2">Uncharacterized protein</fullName>
    </submittedName>
</protein>
<keyword evidence="3" id="KW-1185">Reference proteome</keyword>